<dbReference type="AlphaFoldDB" id="A0A1H5TIH7"/>
<keyword evidence="2" id="KW-1185">Reference proteome</keyword>
<evidence type="ECO:0000313" key="1">
    <source>
        <dbReference type="EMBL" id="SEF61988.1"/>
    </source>
</evidence>
<dbReference type="EMBL" id="FNUY01000001">
    <property type="protein sequence ID" value="SEF61988.1"/>
    <property type="molecule type" value="Genomic_DNA"/>
</dbReference>
<name>A0A1H5TIH7_9HYPH</name>
<reference evidence="1 2" key="1">
    <citation type="submission" date="2016-10" db="EMBL/GenBank/DDBJ databases">
        <authorList>
            <person name="de Groot N.N."/>
        </authorList>
    </citation>
    <scope>NUCLEOTIDE SEQUENCE [LARGE SCALE GENOMIC DNA]</scope>
    <source>
        <strain evidence="1 2">DSM 26656</strain>
    </source>
</reference>
<protein>
    <submittedName>
        <fullName evidence="1">Uncharacterized protein</fullName>
    </submittedName>
</protein>
<gene>
    <name evidence="1" type="ORF">SAMN04488115_101652</name>
</gene>
<organism evidence="1 2">
    <name type="scientific">Bosea lathyri</name>
    <dbReference type="NCBI Taxonomy" id="1036778"/>
    <lineage>
        <taxon>Bacteria</taxon>
        <taxon>Pseudomonadati</taxon>
        <taxon>Pseudomonadota</taxon>
        <taxon>Alphaproteobacteria</taxon>
        <taxon>Hyphomicrobiales</taxon>
        <taxon>Boseaceae</taxon>
        <taxon>Bosea</taxon>
    </lineage>
</organism>
<sequence>MPAFFHVWSMLYLLGTTTSSRIAAASRLVRADDVFSVKVGTRHVDV</sequence>
<evidence type="ECO:0000313" key="2">
    <source>
        <dbReference type="Proteomes" id="UP000236743"/>
    </source>
</evidence>
<proteinExistence type="predicted"/>
<accession>A0A1H5TIH7</accession>
<dbReference type="Proteomes" id="UP000236743">
    <property type="component" value="Unassembled WGS sequence"/>
</dbReference>